<evidence type="ECO:0000256" key="3">
    <source>
        <dbReference type="ARBA" id="ARBA00013194"/>
    </source>
</evidence>
<proteinExistence type="inferred from homology"/>
<dbReference type="PRINTS" id="PR00153">
    <property type="entry name" value="CSAPPISMRASE"/>
</dbReference>
<accession>A0A498I846</accession>
<evidence type="ECO:0000313" key="10">
    <source>
        <dbReference type="Proteomes" id="UP000290289"/>
    </source>
</evidence>
<feature type="region of interest" description="Disordered" evidence="6">
    <location>
        <begin position="1"/>
        <end position="254"/>
    </location>
</feature>
<evidence type="ECO:0000256" key="5">
    <source>
        <dbReference type="ARBA" id="ARBA00023235"/>
    </source>
</evidence>
<feature type="compositionally biased region" description="Polar residues" evidence="6">
    <location>
        <begin position="203"/>
        <end position="213"/>
    </location>
</feature>
<name>A0A498I846_MALDO</name>
<dbReference type="STRING" id="3750.A0A498I846"/>
<evidence type="ECO:0000256" key="2">
    <source>
        <dbReference type="ARBA" id="ARBA00007365"/>
    </source>
</evidence>
<keyword evidence="4" id="KW-0697">Rotamase</keyword>
<feature type="region of interest" description="Disordered" evidence="6">
    <location>
        <begin position="1527"/>
        <end position="1555"/>
    </location>
</feature>
<dbReference type="Pfam" id="PF02213">
    <property type="entry name" value="GYF"/>
    <property type="match status" value="1"/>
</dbReference>
<evidence type="ECO:0000259" key="8">
    <source>
        <dbReference type="PROSITE" id="PS50829"/>
    </source>
</evidence>
<keyword evidence="5" id="KW-0413">Isomerase</keyword>
<comment type="similarity">
    <text evidence="2">Belongs to the cyclophilin-type PPIase family.</text>
</comment>
<feature type="region of interest" description="Disordered" evidence="6">
    <location>
        <begin position="603"/>
        <end position="633"/>
    </location>
</feature>
<evidence type="ECO:0000256" key="6">
    <source>
        <dbReference type="SAM" id="MobiDB-lite"/>
    </source>
</evidence>
<protein>
    <recommendedName>
        <fullName evidence="3">peptidylprolyl isomerase</fullName>
        <ecNumber evidence="3">5.2.1.8</ecNumber>
    </recommendedName>
</protein>
<dbReference type="Proteomes" id="UP000290289">
    <property type="component" value="Chromosome 13"/>
</dbReference>
<dbReference type="SUPFAM" id="SSF50891">
    <property type="entry name" value="Cyclophilin-like"/>
    <property type="match status" value="1"/>
</dbReference>
<reference evidence="9 10" key="1">
    <citation type="submission" date="2018-10" db="EMBL/GenBank/DDBJ databases">
        <title>A high-quality apple genome assembly.</title>
        <authorList>
            <person name="Hu J."/>
        </authorList>
    </citation>
    <scope>NUCLEOTIDE SEQUENCE [LARGE SCALE GENOMIC DNA]</scope>
    <source>
        <strain evidence="10">cv. HFTH1</strain>
        <tissue evidence="9">Young leaf</tissue>
    </source>
</reference>
<dbReference type="GO" id="GO:0003755">
    <property type="term" value="F:peptidyl-prolyl cis-trans isomerase activity"/>
    <property type="evidence" value="ECO:0007669"/>
    <property type="project" value="UniProtKB-KW"/>
</dbReference>
<dbReference type="InterPro" id="IPR035445">
    <property type="entry name" value="GYF-like_dom_sf"/>
</dbReference>
<feature type="domain" description="GYF" evidence="8">
    <location>
        <begin position="531"/>
        <end position="582"/>
    </location>
</feature>
<dbReference type="GO" id="GO:0006457">
    <property type="term" value="P:protein folding"/>
    <property type="evidence" value="ECO:0007669"/>
    <property type="project" value="InterPro"/>
</dbReference>
<evidence type="ECO:0000256" key="4">
    <source>
        <dbReference type="ARBA" id="ARBA00023110"/>
    </source>
</evidence>
<dbReference type="FunFam" id="2.40.100.10:FF:000001">
    <property type="entry name" value="Peptidyl-prolyl cis-trans isomerase"/>
    <property type="match status" value="1"/>
</dbReference>
<feature type="compositionally biased region" description="Basic and acidic residues" evidence="6">
    <location>
        <begin position="216"/>
        <end position="226"/>
    </location>
</feature>
<dbReference type="InterPro" id="IPR003169">
    <property type="entry name" value="GYF"/>
</dbReference>
<dbReference type="InterPro" id="IPR002130">
    <property type="entry name" value="Cyclophilin-type_PPIase_dom"/>
</dbReference>
<dbReference type="PROSITE" id="PS00170">
    <property type="entry name" value="CSA_PPIASE_1"/>
    <property type="match status" value="1"/>
</dbReference>
<dbReference type="Pfam" id="PF00160">
    <property type="entry name" value="Pro_isomerase"/>
    <property type="match status" value="1"/>
</dbReference>
<feature type="compositionally biased region" description="Low complexity" evidence="6">
    <location>
        <begin position="11"/>
        <end position="21"/>
    </location>
</feature>
<dbReference type="InterPro" id="IPR029000">
    <property type="entry name" value="Cyclophilin-like_dom_sf"/>
</dbReference>
<gene>
    <name evidence="9" type="ORF">DVH24_041075</name>
</gene>
<dbReference type="PANTHER" id="PTHR46992">
    <property type="entry name" value="GYF DOMAIN-CONTAINING PROTEIN"/>
    <property type="match status" value="1"/>
</dbReference>
<dbReference type="PROSITE" id="PS50072">
    <property type="entry name" value="CSA_PPIASE_2"/>
    <property type="match status" value="1"/>
</dbReference>
<evidence type="ECO:0000313" key="9">
    <source>
        <dbReference type="EMBL" id="RXH79928.1"/>
    </source>
</evidence>
<sequence>MAEGKLDLPDDLLSSKPSDQSWTSKVEASGGNDEKKVLIGSSDDSKDPAASESSIPLSPQWLYAKPSESKLEMRGPSSLGNSADSNQKEGWRLEGSDDKKDWRRPAAESENSRRWREEERETSLLGGRRDRRKPERRVDSVPVRDTTDNRPLPASERWHDGRTSAHEARRDSKWSLRWGPEDKEKESRTEKKTDMEKEDNHINNDNQSLGGNNRSASERESDSRDKWRPRHRDVHSGGSNSYRAAPGFGTEKGRVEGSNLGFTLGRGRASGVGRSSAGVIGSASSGKIGSVPGKPRHSADSFCYPRGKLLDIYRQRKLDLSFATMPDDMEESPPTTEVGFMEPLAFLAPDGEEEAILSDIWKGKITSSGVVYNSFRKGRSTENSTGGGDLEAVDGVLGILPNILQEAANADDYGTSQNSGAQMNVLDDKDANHKEWETKSSPGKDLDGLSLTFQKTNGICSDVETEDGSRQIADSSFSGHSLSNDIEFGTSDIKSKLPDDSNTLYALGSSEQNQNNNCRVKELERDVPPEDLCLYYLDPQGVVQGPYLGVDIISWFEQGFFGTNLLVRLADTPEATPFKELGEVMPHLKVWDGHRSIVNPTSNIEESSSSLGNIESNLPSSAPVSEMTTSFGGNDLRRPLPELNSLLAQHIQLRNSEHEAPIQLPHSRGQSFNDFDAEDEDIVFPGIPGTTSYSTARSSGTIHDSIANSIGHLPPTELTESGVPIQNDNKLHPFGLLWSELEGSQTKHVKPANTPSSMGRAVQFGAISDPAVLADAWSDVHRKNSVSDTNLYQDMVAPRQLAHMKQEPNHFDLAELLAPQQIRQQQHQQWNILSSFGHLNDAALEHLPSQNLIHQQLANHSSADLDHLLALQMQQHREAQLQQHHQLQQQQFHQQQKLLQEQQSQVQQVLLEQLLRGQMHDPALRQPHVDPVRANNVLEQVLLEQRRLHELQQRSHHFPRHVDPSLEQLIQAKFGQSSPQGHQADFLDLLSRAQHEQIQSLEDQMQARQLPVGMRQRVEEERHGGAVWPADESNQFLRTHGGAQRAHSSGFSPLDFYQRQQRPSHEEQLSQLDRNLSLQDRLQQGFYEPGSHPFEQSMSLPAGAQGMNLDAVNAMARAQGLDMHDSLGRMPSGGQLGTFSSGIHSHNPHHPLPNQFHASHLDAIEGHWTEKNEHLENDWMDSRFQQLHINAERQKRESEIKIPSQDRALFMSDGLNEEHSKRLLMELLHKKSGHQPAESLNVNNGMFSDKRPSSGMYSGSSSSNHPFSLHADHEAGLNNSFRVGSYGSDHMELPQEERASSVESNEKLMHRSDSGAMVERESFLDGINATTQPIYTNSNMIIKSSINKEVLELDGWKRGTKSEGIIRGQAFDIRERMVEQAGLGAPDYEERSAIALNMRSSSGVSGGNIGFHSDKIGRSNSFAEETTRERFPAPSKSQDNILLRRPPVSSVSASQEGLSELLPNPVFRGKSASAAPDGGRQDPVNHGSDALPPSSKKEMHFRHTSSTSDADVSEASFMDMLKSNTKKTAPMDAHAAAGEDAMQGNRSGKKKGKKGRQIDPALLGFKRSECAATANVIEILYQTNRVYKDSDPMINVFLSNVGSPPASRSVSQIKVLTPTCSSVTVSSSSNKTASLSSSFFSRSSRLSPLTFSSNPSSGKRTSLASSVRASAEEATLQSKVTHKVYFDISIGNPVGKLAGRIVIGLYGDDVPQTVENFRALCTGDKGFGFKGSAFHRVIKDFMIQGGDFDKGNGTGGKSIYGRTFKDENFKLSHTGPGVVSMANAGPNTNGSQFFICTVKTPWLDNRHVVFGQVVEGLDVVKLIESQETDRGDRPTKKVIIADCGELPVA</sequence>
<dbReference type="EC" id="5.2.1.8" evidence="3"/>
<evidence type="ECO:0000256" key="1">
    <source>
        <dbReference type="ARBA" id="ARBA00000971"/>
    </source>
</evidence>
<feature type="region of interest" description="Disordered" evidence="6">
    <location>
        <begin position="1462"/>
        <end position="1513"/>
    </location>
</feature>
<dbReference type="SMART" id="SM00444">
    <property type="entry name" value="GYF"/>
    <property type="match status" value="1"/>
</dbReference>
<evidence type="ECO:0000259" key="7">
    <source>
        <dbReference type="PROSITE" id="PS50072"/>
    </source>
</evidence>
<dbReference type="PANTHER" id="PTHR46992:SF4">
    <property type="entry name" value="GYF DOMAIN-CONTAINING PROTEIN"/>
    <property type="match status" value="1"/>
</dbReference>
<feature type="compositionally biased region" description="Basic and acidic residues" evidence="6">
    <location>
        <begin position="156"/>
        <end position="202"/>
    </location>
</feature>
<comment type="catalytic activity">
    <reaction evidence="1">
        <text>[protein]-peptidylproline (omega=180) = [protein]-peptidylproline (omega=0)</text>
        <dbReference type="Rhea" id="RHEA:16237"/>
        <dbReference type="Rhea" id="RHEA-COMP:10747"/>
        <dbReference type="Rhea" id="RHEA-COMP:10748"/>
        <dbReference type="ChEBI" id="CHEBI:83833"/>
        <dbReference type="ChEBI" id="CHEBI:83834"/>
        <dbReference type="EC" id="5.2.1.8"/>
    </reaction>
</comment>
<dbReference type="SUPFAM" id="SSF55277">
    <property type="entry name" value="GYF domain"/>
    <property type="match status" value="1"/>
</dbReference>
<dbReference type="EMBL" id="RDQH01000339">
    <property type="protein sequence ID" value="RXH79928.1"/>
    <property type="molecule type" value="Genomic_DNA"/>
</dbReference>
<dbReference type="CDD" id="cd00072">
    <property type="entry name" value="GYF"/>
    <property type="match status" value="1"/>
</dbReference>
<dbReference type="Gene3D" id="3.30.1490.40">
    <property type="match status" value="1"/>
</dbReference>
<feature type="compositionally biased region" description="Basic and acidic residues" evidence="6">
    <location>
        <begin position="32"/>
        <end position="49"/>
    </location>
</feature>
<dbReference type="CDD" id="cd01926">
    <property type="entry name" value="cyclophilin_ABH_like"/>
    <property type="match status" value="1"/>
</dbReference>
<feature type="region of interest" description="Disordered" evidence="6">
    <location>
        <begin position="1645"/>
        <end position="1664"/>
    </location>
</feature>
<comment type="caution">
    <text evidence="9">The sequence shown here is derived from an EMBL/GenBank/DDBJ whole genome shotgun (WGS) entry which is preliminary data.</text>
</comment>
<feature type="region of interest" description="Disordered" evidence="6">
    <location>
        <begin position="1422"/>
        <end position="1448"/>
    </location>
</feature>
<dbReference type="Gene3D" id="2.40.100.10">
    <property type="entry name" value="Cyclophilin-like"/>
    <property type="match status" value="1"/>
</dbReference>
<feature type="domain" description="PPIase cyclophilin-type" evidence="7">
    <location>
        <begin position="1695"/>
        <end position="1845"/>
    </location>
</feature>
<keyword evidence="10" id="KW-1185">Reference proteome</keyword>
<dbReference type="InterPro" id="IPR020892">
    <property type="entry name" value="Cyclophilin-type_PPIase_CS"/>
</dbReference>
<feature type="compositionally biased region" description="Basic and acidic residues" evidence="6">
    <location>
        <begin position="86"/>
        <end position="122"/>
    </location>
</feature>
<feature type="compositionally biased region" description="Low complexity" evidence="6">
    <location>
        <begin position="1253"/>
        <end position="1263"/>
    </location>
</feature>
<feature type="compositionally biased region" description="Polar residues" evidence="6">
    <location>
        <begin position="1654"/>
        <end position="1664"/>
    </location>
</feature>
<organism evidence="9 10">
    <name type="scientific">Malus domestica</name>
    <name type="common">Apple</name>
    <name type="synonym">Pyrus malus</name>
    <dbReference type="NCBI Taxonomy" id="3750"/>
    <lineage>
        <taxon>Eukaryota</taxon>
        <taxon>Viridiplantae</taxon>
        <taxon>Streptophyta</taxon>
        <taxon>Embryophyta</taxon>
        <taxon>Tracheophyta</taxon>
        <taxon>Spermatophyta</taxon>
        <taxon>Magnoliopsida</taxon>
        <taxon>eudicotyledons</taxon>
        <taxon>Gunneridae</taxon>
        <taxon>Pentapetalae</taxon>
        <taxon>rosids</taxon>
        <taxon>fabids</taxon>
        <taxon>Rosales</taxon>
        <taxon>Rosaceae</taxon>
        <taxon>Amygdaloideae</taxon>
        <taxon>Maleae</taxon>
        <taxon>Malus</taxon>
    </lineage>
</organism>
<feature type="compositionally biased region" description="Polar residues" evidence="6">
    <location>
        <begin position="603"/>
        <end position="632"/>
    </location>
</feature>
<feature type="region of interest" description="Disordered" evidence="6">
    <location>
        <begin position="1235"/>
        <end position="1271"/>
    </location>
</feature>
<dbReference type="PROSITE" id="PS50829">
    <property type="entry name" value="GYF"/>
    <property type="match status" value="1"/>
</dbReference>